<keyword evidence="3" id="KW-1185">Reference proteome</keyword>
<proteinExistence type="predicted"/>
<comment type="caution">
    <text evidence="2">The sequence shown here is derived from an EMBL/GenBank/DDBJ whole genome shotgun (WGS) entry which is preliminary data.</text>
</comment>
<protein>
    <submittedName>
        <fullName evidence="2">Uncharacterized protein</fullName>
    </submittedName>
</protein>
<evidence type="ECO:0000313" key="2">
    <source>
        <dbReference type="EMBL" id="KAL5106934.1"/>
    </source>
</evidence>
<organism evidence="2 3">
    <name type="scientific">Taenia crassiceps</name>
    <dbReference type="NCBI Taxonomy" id="6207"/>
    <lineage>
        <taxon>Eukaryota</taxon>
        <taxon>Metazoa</taxon>
        <taxon>Spiralia</taxon>
        <taxon>Lophotrochozoa</taxon>
        <taxon>Platyhelminthes</taxon>
        <taxon>Cestoda</taxon>
        <taxon>Eucestoda</taxon>
        <taxon>Cyclophyllidea</taxon>
        <taxon>Taeniidae</taxon>
        <taxon>Taenia</taxon>
    </lineage>
</organism>
<reference evidence="2 3" key="1">
    <citation type="journal article" date="2022" name="Front. Cell. Infect. Microbiol.">
        <title>The Genomes of Two Strains of Taenia crassiceps the Animal Model for the Study of Human Cysticercosis.</title>
        <authorList>
            <person name="Bobes R.J."/>
            <person name="Estrada K."/>
            <person name="Rios-Valencia D.G."/>
            <person name="Calderon-Gallegos A."/>
            <person name="de la Torre P."/>
            <person name="Carrero J.C."/>
            <person name="Sanchez-Flores A."/>
            <person name="Laclette J.P."/>
        </authorList>
    </citation>
    <scope>NUCLEOTIDE SEQUENCE [LARGE SCALE GENOMIC DNA]</scope>
    <source>
        <strain evidence="2">WFUcys</strain>
    </source>
</reference>
<sequence>MPRWFKLKEKKERKKEDSAPKSNTAPDGIMTLELRPEDYEAKPTSRSSKVELGLDKHRLAPFQPFLPEGVLFHSSHQTE</sequence>
<evidence type="ECO:0000256" key="1">
    <source>
        <dbReference type="SAM" id="MobiDB-lite"/>
    </source>
</evidence>
<feature type="compositionally biased region" description="Basic and acidic residues" evidence="1">
    <location>
        <begin position="1"/>
        <end position="19"/>
    </location>
</feature>
<name>A0ABR4QB59_9CEST</name>
<accession>A0ABR4QB59</accession>
<gene>
    <name evidence="2" type="ORF">TcWFU_006541</name>
</gene>
<feature type="region of interest" description="Disordered" evidence="1">
    <location>
        <begin position="1"/>
        <end position="29"/>
    </location>
</feature>
<evidence type="ECO:0000313" key="3">
    <source>
        <dbReference type="Proteomes" id="UP001651158"/>
    </source>
</evidence>
<dbReference type="EMBL" id="JAKROA010000005">
    <property type="protein sequence ID" value="KAL5106934.1"/>
    <property type="molecule type" value="Genomic_DNA"/>
</dbReference>
<dbReference type="Proteomes" id="UP001651158">
    <property type="component" value="Unassembled WGS sequence"/>
</dbReference>